<reference evidence="1 2" key="1">
    <citation type="submission" date="2024-01" db="EMBL/GenBank/DDBJ databases">
        <title>A telomere-to-telomere, gap-free genome of sweet tea (Lithocarpus litseifolius).</title>
        <authorList>
            <person name="Zhou J."/>
        </authorList>
    </citation>
    <scope>NUCLEOTIDE SEQUENCE [LARGE SCALE GENOMIC DNA]</scope>
    <source>
        <strain evidence="1">Zhou-2022a</strain>
        <tissue evidence="1">Leaf</tissue>
    </source>
</reference>
<dbReference type="Proteomes" id="UP001459277">
    <property type="component" value="Unassembled WGS sequence"/>
</dbReference>
<gene>
    <name evidence="1" type="ORF">SO802_010515</name>
</gene>
<protein>
    <recommendedName>
        <fullName evidence="3">Maturase K</fullName>
    </recommendedName>
</protein>
<evidence type="ECO:0000313" key="2">
    <source>
        <dbReference type="Proteomes" id="UP001459277"/>
    </source>
</evidence>
<comment type="caution">
    <text evidence="1">The sequence shown here is derived from an EMBL/GenBank/DDBJ whole genome shotgun (WGS) entry which is preliminary data.</text>
</comment>
<evidence type="ECO:0000313" key="1">
    <source>
        <dbReference type="EMBL" id="KAL0009013.1"/>
    </source>
</evidence>
<name>A0AAW2DH32_9ROSI</name>
<dbReference type="EMBL" id="JAZDWU010000003">
    <property type="protein sequence ID" value="KAL0009013.1"/>
    <property type="molecule type" value="Genomic_DNA"/>
</dbReference>
<dbReference type="AlphaFoldDB" id="A0AAW2DH32"/>
<accession>A0AAW2DH32</accession>
<evidence type="ECO:0008006" key="3">
    <source>
        <dbReference type="Google" id="ProtNLM"/>
    </source>
</evidence>
<sequence>MIAPTSVMIESILFSPSSISLGLDDGSAIRFWKFVFCYVFDEGFWNNWIVFEFQNLSEFHDSSSLWLYYYSKNPENFMFLDGLARIFLIFSRVSDVAEQRILKSGFS</sequence>
<organism evidence="1 2">
    <name type="scientific">Lithocarpus litseifolius</name>
    <dbReference type="NCBI Taxonomy" id="425828"/>
    <lineage>
        <taxon>Eukaryota</taxon>
        <taxon>Viridiplantae</taxon>
        <taxon>Streptophyta</taxon>
        <taxon>Embryophyta</taxon>
        <taxon>Tracheophyta</taxon>
        <taxon>Spermatophyta</taxon>
        <taxon>Magnoliopsida</taxon>
        <taxon>eudicotyledons</taxon>
        <taxon>Gunneridae</taxon>
        <taxon>Pentapetalae</taxon>
        <taxon>rosids</taxon>
        <taxon>fabids</taxon>
        <taxon>Fagales</taxon>
        <taxon>Fagaceae</taxon>
        <taxon>Lithocarpus</taxon>
    </lineage>
</organism>
<proteinExistence type="predicted"/>
<keyword evidence="2" id="KW-1185">Reference proteome</keyword>